<proteinExistence type="predicted"/>
<name>A0A8S5V1J7_9CAUD</name>
<dbReference type="EMBL" id="BK016182">
    <property type="protein sequence ID" value="DAG00624.1"/>
    <property type="molecule type" value="Genomic_DNA"/>
</dbReference>
<sequence length="38" mass="4444">MNLKSRNHRVVLLTIGYPVPYTVFWTDLSLRQRSSHAS</sequence>
<evidence type="ECO:0000313" key="1">
    <source>
        <dbReference type="EMBL" id="DAG00624.1"/>
    </source>
</evidence>
<organism evidence="1">
    <name type="scientific">Myoviridae sp. ctJ2i1</name>
    <dbReference type="NCBI Taxonomy" id="2825079"/>
    <lineage>
        <taxon>Viruses</taxon>
        <taxon>Duplodnaviria</taxon>
        <taxon>Heunggongvirae</taxon>
        <taxon>Uroviricota</taxon>
        <taxon>Caudoviricetes</taxon>
    </lineage>
</organism>
<protein>
    <submittedName>
        <fullName evidence="1">Uncharacterized protein</fullName>
    </submittedName>
</protein>
<reference evidence="1" key="1">
    <citation type="journal article" date="2021" name="Proc. Natl. Acad. Sci. U.S.A.">
        <title>A Catalog of Tens of Thousands of Viruses from Human Metagenomes Reveals Hidden Associations with Chronic Diseases.</title>
        <authorList>
            <person name="Tisza M.J."/>
            <person name="Buck C.B."/>
        </authorList>
    </citation>
    <scope>NUCLEOTIDE SEQUENCE</scope>
    <source>
        <strain evidence="1">CtJ2i1</strain>
    </source>
</reference>
<accession>A0A8S5V1J7</accession>